<dbReference type="EMBL" id="CP059735">
    <property type="protein sequence ID" value="WDD97201.1"/>
    <property type="molecule type" value="Genomic_DNA"/>
</dbReference>
<dbReference type="InterPro" id="IPR050836">
    <property type="entry name" value="SDS22/Internalin_LRR"/>
</dbReference>
<dbReference type="InterPro" id="IPR054547">
    <property type="entry name" value="NNH1"/>
</dbReference>
<evidence type="ECO:0000313" key="6">
    <source>
        <dbReference type="EMBL" id="WDD97201.1"/>
    </source>
</evidence>
<gene>
    <name evidence="6" type="ORF">SG35_017870</name>
</gene>
<organism evidence="6 7">
    <name type="scientific">Thalassomonas actiniarum</name>
    <dbReference type="NCBI Taxonomy" id="485447"/>
    <lineage>
        <taxon>Bacteria</taxon>
        <taxon>Pseudomonadati</taxon>
        <taxon>Pseudomonadota</taxon>
        <taxon>Gammaproteobacteria</taxon>
        <taxon>Alteromonadales</taxon>
        <taxon>Colwelliaceae</taxon>
        <taxon>Thalassomonas</taxon>
    </lineage>
</organism>
<dbReference type="Proteomes" id="UP000032568">
    <property type="component" value="Chromosome"/>
</dbReference>
<dbReference type="InterPro" id="IPR032675">
    <property type="entry name" value="LRR_dom_sf"/>
</dbReference>
<dbReference type="PROSITE" id="PS51450">
    <property type="entry name" value="LRR"/>
    <property type="match status" value="3"/>
</dbReference>
<dbReference type="SUPFAM" id="SSF52467">
    <property type="entry name" value="DHS-like NAD/FAD-binding domain"/>
    <property type="match status" value="1"/>
</dbReference>
<dbReference type="InterPro" id="IPR007111">
    <property type="entry name" value="NACHT_NTPase"/>
</dbReference>
<evidence type="ECO:0000256" key="1">
    <source>
        <dbReference type="ARBA" id="ARBA00022614"/>
    </source>
</evidence>
<dbReference type="KEGG" id="tact:SG35_017870"/>
<evidence type="ECO:0000259" key="5">
    <source>
        <dbReference type="PROSITE" id="PS50837"/>
    </source>
</evidence>
<dbReference type="RefSeq" id="WP_044833932.1">
    <property type="nucleotide sequence ID" value="NZ_CP059735.1"/>
</dbReference>
<dbReference type="InterPro" id="IPR027417">
    <property type="entry name" value="P-loop_NTPase"/>
</dbReference>
<dbReference type="Gene3D" id="3.80.10.10">
    <property type="entry name" value="Ribonuclease Inhibitor"/>
    <property type="match status" value="1"/>
</dbReference>
<sequence>MALTFNQSPEWQALVNLLLQGLEDSSVRPMLWVGAGLSAAAGYPPTNELIKQLSDKSLKPLLPFTPTDENYALDSPQRSFTHWIQHFIRENNYNQLNKTLSKIFLEQQKAPATMHQQLVQLPWQVIITTNYDELLESAFKQTARPFTPITLEQNLALEHAGRISLFKIHGSIYDIEKWIFDENTYLDYAQKYPLLDSKLKTLLLSQPIVFIGCSMTDPRIIDWYLWCKKQNKLAQLPYAIAIIKKENWQQVPNDIAKLYQQARVRPLFFKDFNELPLLIETLATSIQAPETAPKIQQQDPGEHQARQARIIEDILYDDLTPGIIQAIANVWLQVPEGGHYLDHLKNNHGARVKNIASATFATLQSDFAELSLRLTGKQTPFASQKMVLSALASQLRVCNPTFDTLNKVDFKPQQLNGVLKFQHSPNELAQADKQQQGLFDKLLPLLCELIVDCSEALPAWNKDNLLTQLQDPHELFEKLSEELRRWQEIKEVNRDEKTEIEEQYRRAVARRFDELRIFGINFGGRSRKYQLRVAYISLNTETEYNDDLDSEVLSTEQALTGFERLVIIGDAGQGKTTLLQWLTVQCGRQDFSGDQTPWNQKVPVIIKLREVLKRKQLPKKSDFYALMVEDCQIEASHQTWLDAVLDDKRAIIMIDGFDEVPENRRTDVMNWIETLCREHSGNQFILTSRPSAYHDNALKALDFQAVKLQSMDQGAQQSFIEHWHQAVALEYDKTKPDAFLGEGENLLHQLKLQRPLRTLAENPLLCGVLCMLHHDRSGYLPKNRTDLYQATSRMFLDSRDREKKIIEDERFVLLDHQDKVILLAYVGHWMTQKKLISLTPDDLLARLGEKLNNLPKLNKVLSTEDLKSFFLERSGLLQTVGPGEIQFAHRSFQEFFTAEYLIMIRDWATLRKNASKDYWHGTIQMAIGLSHSREDNEKYLSKLLEKAEKFDQQHNENQAISLYLLVLSCKEGLREISPEFADKLNGIIPKIIPPPSAKVRDALSNAGELAIPHLKRPQQRSIQKDHYCAYALMQIATAEAYVLLLDYFKDNRESYREKITRDIEKMDGDIAREAQLAKLMIKQGLDKYPDLLCRKMAFLCQSPPLLAAYAKETDPSFSDWELSQGLAPLVIFENLHTLDLGQADIEDFSPLAKLTALEELNISYSEIEDLSPLNPLINLHTLELEDTNIQDLTPLANLTRLQTLNLHYTEVKDLMPLAKLSNLRELYLEETDLDKLTGLKKLTALQVLELNYNEIDDLSPLAKLSQLERLQLAATNVSDLTVLAKLSRLRFLDLDDTLVEDLTPLAKLTRLQTLYLSNTPVKNLTPLKGLKNLKELFVRDCNVSDINELKKALPGCRIYT</sequence>
<accession>A0AAE9YLA6</accession>
<protein>
    <submittedName>
        <fullName evidence="6">SIR2 family protein</fullName>
    </submittedName>
</protein>
<reference evidence="6 7" key="1">
    <citation type="journal article" date="2015" name="Genome Announc.">
        <title>Draft Genome Sequences of Marine Isolates of Thalassomonas viridans and Thalassomonas actiniarum.</title>
        <authorList>
            <person name="Olonade I."/>
            <person name="van Zyl L.J."/>
            <person name="Trindade M."/>
        </authorList>
    </citation>
    <scope>NUCLEOTIDE SEQUENCE [LARGE SCALE GENOMIC DNA]</scope>
    <source>
        <strain evidence="6 7">A5K-106</strain>
    </source>
</reference>
<evidence type="ECO:0000256" key="2">
    <source>
        <dbReference type="ARBA" id="ARBA00022737"/>
    </source>
</evidence>
<dbReference type="PROSITE" id="PS50837">
    <property type="entry name" value="NACHT"/>
    <property type="match status" value="1"/>
</dbReference>
<reference evidence="6 7" key="2">
    <citation type="journal article" date="2022" name="Mar. Drugs">
        <title>Bioassay-Guided Fractionation Leads to the Detection of Cholic Acid Generated by the Rare Thalassomonas sp.</title>
        <authorList>
            <person name="Pheiffer F."/>
            <person name="Schneider Y.K."/>
            <person name="Hansen E.H."/>
            <person name="Andersen J.H."/>
            <person name="Isaksson J."/>
            <person name="Busche T."/>
            <person name="R C."/>
            <person name="Kalinowski J."/>
            <person name="Zyl L.V."/>
            <person name="Trindade M."/>
        </authorList>
    </citation>
    <scope>NUCLEOTIDE SEQUENCE [LARGE SCALE GENOMIC DNA]</scope>
    <source>
        <strain evidence="6 7">A5K-106</strain>
    </source>
</reference>
<dbReference type="Pfam" id="PF05729">
    <property type="entry name" value="NACHT"/>
    <property type="match status" value="1"/>
</dbReference>
<proteinExistence type="predicted"/>
<keyword evidence="4" id="KW-0067">ATP-binding</keyword>
<dbReference type="InterPro" id="IPR029035">
    <property type="entry name" value="DHS-like_NAD/FAD-binding_dom"/>
</dbReference>
<dbReference type="Pfam" id="PF12799">
    <property type="entry name" value="LRR_4"/>
    <property type="match status" value="2"/>
</dbReference>
<evidence type="ECO:0000313" key="7">
    <source>
        <dbReference type="Proteomes" id="UP000032568"/>
    </source>
</evidence>
<dbReference type="GO" id="GO:0005524">
    <property type="term" value="F:ATP binding"/>
    <property type="evidence" value="ECO:0007669"/>
    <property type="project" value="UniProtKB-KW"/>
</dbReference>
<evidence type="ECO:0000256" key="4">
    <source>
        <dbReference type="ARBA" id="ARBA00022840"/>
    </source>
</evidence>
<keyword evidence="1" id="KW-0433">Leucine-rich repeat</keyword>
<dbReference type="Gene3D" id="3.40.50.300">
    <property type="entry name" value="P-loop containing nucleotide triphosphate hydrolases"/>
    <property type="match status" value="1"/>
</dbReference>
<dbReference type="PANTHER" id="PTHR46652">
    <property type="entry name" value="LEUCINE-RICH REPEAT AND IQ DOMAIN-CONTAINING PROTEIN 1-RELATED"/>
    <property type="match status" value="1"/>
</dbReference>
<keyword evidence="2" id="KW-0677">Repeat</keyword>
<dbReference type="InterPro" id="IPR001611">
    <property type="entry name" value="Leu-rich_rpt"/>
</dbReference>
<evidence type="ECO:0000256" key="3">
    <source>
        <dbReference type="ARBA" id="ARBA00022741"/>
    </source>
</evidence>
<dbReference type="Pfam" id="PF13289">
    <property type="entry name" value="SIR2_2"/>
    <property type="match status" value="1"/>
</dbReference>
<keyword evidence="3" id="KW-0547">Nucleotide-binding</keyword>
<name>A0AAE9YLA6_9GAMM</name>
<dbReference type="SUPFAM" id="SSF52058">
    <property type="entry name" value="L domain-like"/>
    <property type="match status" value="1"/>
</dbReference>
<feature type="domain" description="NACHT" evidence="5">
    <location>
        <begin position="563"/>
        <end position="903"/>
    </location>
</feature>
<dbReference type="PANTHER" id="PTHR46652:SF3">
    <property type="entry name" value="LEUCINE-RICH REPEAT-CONTAINING PROTEIN 9"/>
    <property type="match status" value="1"/>
</dbReference>
<dbReference type="InterPro" id="IPR025875">
    <property type="entry name" value="Leu-rich_rpt_4"/>
</dbReference>
<keyword evidence="7" id="KW-1185">Reference proteome</keyword>
<dbReference type="Pfam" id="PF22733">
    <property type="entry name" value="NNH1"/>
    <property type="match status" value="1"/>
</dbReference>
<dbReference type="SUPFAM" id="SSF52540">
    <property type="entry name" value="P-loop containing nucleoside triphosphate hydrolases"/>
    <property type="match status" value="1"/>
</dbReference>